<organism evidence="2 3">
    <name type="scientific">Paroceanicella profunda</name>
    <dbReference type="NCBI Taxonomy" id="2579971"/>
    <lineage>
        <taxon>Bacteria</taxon>
        <taxon>Pseudomonadati</taxon>
        <taxon>Pseudomonadota</taxon>
        <taxon>Alphaproteobacteria</taxon>
        <taxon>Rhodobacterales</taxon>
        <taxon>Paracoccaceae</taxon>
        <taxon>Paroceanicella</taxon>
    </lineage>
</organism>
<feature type="region of interest" description="Disordered" evidence="1">
    <location>
        <begin position="108"/>
        <end position="131"/>
    </location>
</feature>
<name>A0A5B8FUT5_9RHOB</name>
<feature type="compositionally biased region" description="Polar residues" evidence="1">
    <location>
        <begin position="115"/>
        <end position="126"/>
    </location>
</feature>
<dbReference type="OrthoDB" id="7879031at2"/>
<evidence type="ECO:0000313" key="3">
    <source>
        <dbReference type="Proteomes" id="UP000305888"/>
    </source>
</evidence>
<evidence type="ECO:0000313" key="2">
    <source>
        <dbReference type="EMBL" id="QDL92546.1"/>
    </source>
</evidence>
<dbReference type="Proteomes" id="UP000305888">
    <property type="component" value="Chromosome"/>
</dbReference>
<proteinExistence type="predicted"/>
<gene>
    <name evidence="2" type="ORF">FDP22_12595</name>
</gene>
<reference evidence="2 3" key="1">
    <citation type="submission" date="2019-06" db="EMBL/GenBank/DDBJ databases">
        <title>Genome sequence of Rhodobacteraceae bacterium D4M1.</title>
        <authorList>
            <person name="Cao J."/>
        </authorList>
    </citation>
    <scope>NUCLEOTIDE SEQUENCE [LARGE SCALE GENOMIC DNA]</scope>
    <source>
        <strain evidence="2 3">D4M1</strain>
    </source>
</reference>
<dbReference type="Gene3D" id="3.30.2000.30">
    <property type="match status" value="1"/>
</dbReference>
<dbReference type="RefSeq" id="WP_143972261.1">
    <property type="nucleotide sequence ID" value="NZ_CP040818.1"/>
</dbReference>
<evidence type="ECO:0008006" key="4">
    <source>
        <dbReference type="Google" id="ProtNLM"/>
    </source>
</evidence>
<protein>
    <recommendedName>
        <fullName evidence="4">DUF3168 domain-containing protein</fullName>
    </recommendedName>
</protein>
<evidence type="ECO:0000256" key="1">
    <source>
        <dbReference type="SAM" id="MobiDB-lite"/>
    </source>
</evidence>
<dbReference type="EMBL" id="CP040818">
    <property type="protein sequence ID" value="QDL92546.1"/>
    <property type="molecule type" value="Genomic_DNA"/>
</dbReference>
<dbReference type="AlphaFoldDB" id="A0A5B8FUT5"/>
<dbReference type="KEGG" id="ppru:FDP22_12595"/>
<accession>A0A5B8FUT5</accession>
<sequence>MSFARRWALQVAVVARLRAALTGMGPGGTDLYVHTAPPAERPAVHLRVDGWAVLPRRRAGPGATVDSVQSFMVHVFASAVPGTTPAAEATRIQGLALAALEDWQPIPGATGVDHVSSSDAPDQNPATHHAVSRFRIHAGG</sequence>
<keyword evidence="3" id="KW-1185">Reference proteome</keyword>
<dbReference type="InterPro" id="IPR053745">
    <property type="entry name" value="Viral_Tail_Comp_sf"/>
</dbReference>